<accession>A0A543ARX9</accession>
<dbReference type="AlphaFoldDB" id="A0A543ARX9"/>
<proteinExistence type="predicted"/>
<evidence type="ECO:0000313" key="2">
    <source>
        <dbReference type="Proteomes" id="UP000317043"/>
    </source>
</evidence>
<dbReference type="Proteomes" id="UP000317043">
    <property type="component" value="Unassembled WGS sequence"/>
</dbReference>
<protein>
    <recommendedName>
        <fullName evidence="3">Helix-turn-helix protein</fullName>
    </recommendedName>
</protein>
<keyword evidence="2" id="KW-1185">Reference proteome</keyword>
<comment type="caution">
    <text evidence="1">The sequence shown here is derived from an EMBL/GenBank/DDBJ whole genome shotgun (WGS) entry which is preliminary data.</text>
</comment>
<dbReference type="InParanoid" id="A0A543ARX9"/>
<evidence type="ECO:0008006" key="3">
    <source>
        <dbReference type="Google" id="ProtNLM"/>
    </source>
</evidence>
<sequence>MLGLPPVVDVVTAGRVLGMGRTKSYALARAGAFPCRVIRAGRTYLVPTPELWRLLGLTPGASGDAGPELLDQ</sequence>
<reference evidence="1 2" key="1">
    <citation type="submission" date="2019-06" db="EMBL/GenBank/DDBJ databases">
        <title>Sequencing the genomes of 1000 actinobacteria strains.</title>
        <authorList>
            <person name="Klenk H.-P."/>
        </authorList>
    </citation>
    <scope>NUCLEOTIDE SEQUENCE [LARGE SCALE GENOMIC DNA]</scope>
    <source>
        <strain evidence="1 2">DSM 45928</strain>
    </source>
</reference>
<organism evidence="1 2">
    <name type="scientific">Stackebrandtia endophytica</name>
    <dbReference type="NCBI Taxonomy" id="1496996"/>
    <lineage>
        <taxon>Bacteria</taxon>
        <taxon>Bacillati</taxon>
        <taxon>Actinomycetota</taxon>
        <taxon>Actinomycetes</taxon>
        <taxon>Glycomycetales</taxon>
        <taxon>Glycomycetaceae</taxon>
        <taxon>Stackebrandtia</taxon>
    </lineage>
</organism>
<dbReference type="EMBL" id="VFOW01000001">
    <property type="protein sequence ID" value="TQL75340.1"/>
    <property type="molecule type" value="Genomic_DNA"/>
</dbReference>
<evidence type="ECO:0000313" key="1">
    <source>
        <dbReference type="EMBL" id="TQL75340.1"/>
    </source>
</evidence>
<gene>
    <name evidence="1" type="ORF">FB566_0838</name>
</gene>
<name>A0A543ARX9_9ACTN</name>